<feature type="binding site" evidence="4">
    <location>
        <position position="939"/>
    </location>
    <ligand>
        <name>Mg(2+)</name>
        <dbReference type="ChEBI" id="CHEBI:18420"/>
    </ligand>
</feature>
<dbReference type="InterPro" id="IPR023214">
    <property type="entry name" value="HAD_sf"/>
</dbReference>
<dbReference type="InterPro" id="IPR011013">
    <property type="entry name" value="Gal_mutarotase_sf_dom"/>
</dbReference>
<dbReference type="SUPFAM" id="SSF48208">
    <property type="entry name" value="Six-hairpin glycosidases"/>
    <property type="match status" value="1"/>
</dbReference>
<feature type="domain" description="Glycoside hydrolase family 65 central catalytic" evidence="6">
    <location>
        <begin position="337"/>
        <end position="700"/>
    </location>
</feature>
<dbReference type="GO" id="GO:0000287">
    <property type="term" value="F:magnesium ion binding"/>
    <property type="evidence" value="ECO:0007669"/>
    <property type="project" value="InterPro"/>
</dbReference>
<dbReference type="Gene3D" id="3.40.50.1000">
    <property type="entry name" value="HAD superfamily/HAD-like"/>
    <property type="match status" value="1"/>
</dbReference>
<dbReference type="PANTHER" id="PTHR11051">
    <property type="entry name" value="GLYCOSYL HYDROLASE-RELATED"/>
    <property type="match status" value="1"/>
</dbReference>
<dbReference type="EMBL" id="SLUN01000040">
    <property type="protein sequence ID" value="TCL58805.1"/>
    <property type="molecule type" value="Genomic_DNA"/>
</dbReference>
<dbReference type="NCBIfam" id="TIGR01509">
    <property type="entry name" value="HAD-SF-IA-v3"/>
    <property type="match status" value="1"/>
</dbReference>
<organism evidence="9 10">
    <name type="scientific">Hydrogenispora ethanolica</name>
    <dbReference type="NCBI Taxonomy" id="1082276"/>
    <lineage>
        <taxon>Bacteria</taxon>
        <taxon>Bacillati</taxon>
        <taxon>Bacillota</taxon>
        <taxon>Hydrogenispora</taxon>
    </lineage>
</organism>
<name>A0A4R1R0I8_HYDET</name>
<dbReference type="InterPro" id="IPR006439">
    <property type="entry name" value="HAD-SF_hydro_IA"/>
</dbReference>
<dbReference type="SFLD" id="SFLDS00003">
    <property type="entry name" value="Haloacid_Dehalogenase"/>
    <property type="match status" value="1"/>
</dbReference>
<dbReference type="Gene3D" id="2.70.98.40">
    <property type="entry name" value="Glycoside hydrolase, family 65, N-terminal domain"/>
    <property type="match status" value="1"/>
</dbReference>
<feature type="active site" description="Nucleophile" evidence="2">
    <location>
        <position position="781"/>
    </location>
</feature>
<feature type="binding site" evidence="3">
    <location>
        <begin position="781"/>
        <end position="783"/>
    </location>
    <ligand>
        <name>substrate</name>
    </ligand>
</feature>
<dbReference type="SFLD" id="SFLDG01135">
    <property type="entry name" value="C1.5.6:_HAD__Beta-PGM__Phospha"/>
    <property type="match status" value="1"/>
</dbReference>
<keyword evidence="10" id="KW-1185">Reference proteome</keyword>
<dbReference type="Proteomes" id="UP000295008">
    <property type="component" value="Unassembled WGS sequence"/>
</dbReference>
<dbReference type="InterPro" id="IPR036412">
    <property type="entry name" value="HAD-like_sf"/>
</dbReference>
<comment type="cofactor">
    <cofactor evidence="4">
        <name>Mg(2+)</name>
        <dbReference type="ChEBI" id="CHEBI:18420"/>
    </cofactor>
    <text evidence="4">Binds 2 magnesium ions per subunit.</text>
</comment>
<dbReference type="SUPFAM" id="SSF56784">
    <property type="entry name" value="HAD-like"/>
    <property type="match status" value="1"/>
</dbReference>
<dbReference type="NCBIfam" id="TIGR01990">
    <property type="entry name" value="bPGM"/>
    <property type="match status" value="1"/>
</dbReference>
<dbReference type="CDD" id="cd02598">
    <property type="entry name" value="HAD_BPGM"/>
    <property type="match status" value="1"/>
</dbReference>
<dbReference type="InterPro" id="IPR012341">
    <property type="entry name" value="6hp_glycosidase-like_sf"/>
</dbReference>
<dbReference type="InterPro" id="IPR010976">
    <property type="entry name" value="B-phosphoglucomutase_hydrolase"/>
</dbReference>
<feature type="binding site" evidence="3">
    <location>
        <position position="846"/>
    </location>
    <ligand>
        <name>substrate</name>
    </ligand>
</feature>
<feature type="binding site" evidence="4">
    <location>
        <position position="781"/>
    </location>
    <ligand>
        <name>Mg(2+)</name>
        <dbReference type="ChEBI" id="CHEBI:18420"/>
    </ligand>
</feature>
<feature type="domain" description="Glycoside hydrolase family 65 N-terminal" evidence="8">
    <location>
        <begin position="21"/>
        <end position="281"/>
    </location>
</feature>
<feature type="binding site" evidence="4">
    <location>
        <position position="783"/>
    </location>
    <ligand>
        <name>Mg(2+)</name>
        <dbReference type="ChEBI" id="CHEBI:18420"/>
    </ligand>
</feature>
<proteinExistence type="inferred from homology"/>
<dbReference type="InterPro" id="IPR005196">
    <property type="entry name" value="Glyco_hydro_65_N"/>
</dbReference>
<dbReference type="InterPro" id="IPR005194">
    <property type="entry name" value="Glyco_hydro_65_C"/>
</dbReference>
<dbReference type="SFLD" id="SFLDG01129">
    <property type="entry name" value="C1.5:_HAD__Beta-PGM__Phosphata"/>
    <property type="match status" value="1"/>
</dbReference>
<evidence type="ECO:0000313" key="9">
    <source>
        <dbReference type="EMBL" id="TCL58805.1"/>
    </source>
</evidence>
<dbReference type="GO" id="GO:0004553">
    <property type="term" value="F:hydrolase activity, hydrolyzing O-glycosyl compounds"/>
    <property type="evidence" value="ECO:0007669"/>
    <property type="project" value="TreeGrafter"/>
</dbReference>
<dbReference type="InterPro" id="IPR008928">
    <property type="entry name" value="6-hairpin_glycosidase_sf"/>
</dbReference>
<evidence type="ECO:0000259" key="6">
    <source>
        <dbReference type="Pfam" id="PF03632"/>
    </source>
</evidence>
<feature type="site" description="Important for catalytic activity and assists the phosphoryl transfer reaction to Asp8 by balancing charge and orienting the reacting groups" evidence="5">
    <location>
        <position position="884"/>
    </location>
</feature>
<dbReference type="NCBIfam" id="TIGR02009">
    <property type="entry name" value="PGMB-YQAB-SF"/>
    <property type="match status" value="1"/>
</dbReference>
<dbReference type="Pfam" id="PF03636">
    <property type="entry name" value="Glyco_hydro_65N"/>
    <property type="match status" value="1"/>
</dbReference>
<feature type="binding site" evidence="3">
    <location>
        <begin position="816"/>
        <end position="821"/>
    </location>
    <ligand>
        <name>substrate</name>
    </ligand>
</feature>
<keyword evidence="4" id="KW-0479">Metal-binding</keyword>
<dbReference type="GO" id="GO:0016757">
    <property type="term" value="F:glycosyltransferase activity"/>
    <property type="evidence" value="ECO:0007669"/>
    <property type="project" value="UniProtKB-ARBA"/>
</dbReference>
<evidence type="ECO:0000256" key="4">
    <source>
        <dbReference type="PIRSR" id="PIRSR610972-3"/>
    </source>
</evidence>
<dbReference type="AlphaFoldDB" id="A0A4R1R0I8"/>
<feature type="site" description="Important for catalytic activity and assists the phosphoryl transfer reaction to Asp8 by balancing charge and orienting the reacting groups" evidence="5">
    <location>
        <position position="915"/>
    </location>
</feature>
<feature type="binding site" evidence="3">
    <location>
        <position position="915"/>
    </location>
    <ligand>
        <name>substrate</name>
    </ligand>
</feature>
<dbReference type="GO" id="GO:0008801">
    <property type="term" value="F:beta-phosphoglucomutase activity"/>
    <property type="evidence" value="ECO:0007669"/>
    <property type="project" value="InterPro"/>
</dbReference>
<gene>
    <name evidence="9" type="ORF">EDC14_104019</name>
</gene>
<dbReference type="SUPFAM" id="SSF74650">
    <property type="entry name" value="Galactose mutarotase-like"/>
    <property type="match status" value="1"/>
</dbReference>
<evidence type="ECO:0000256" key="5">
    <source>
        <dbReference type="PIRSR" id="PIRSR610972-4"/>
    </source>
</evidence>
<dbReference type="InterPro" id="IPR023198">
    <property type="entry name" value="PGP-like_dom2"/>
</dbReference>
<dbReference type="Gene3D" id="2.60.420.10">
    <property type="entry name" value="Maltose phosphorylase, domain 3"/>
    <property type="match status" value="1"/>
</dbReference>
<feature type="binding site" evidence="4">
    <location>
        <position position="940"/>
    </location>
    <ligand>
        <name>Mg(2+)</name>
        <dbReference type="ChEBI" id="CHEBI:18420"/>
    </ligand>
</feature>
<dbReference type="GO" id="GO:0030246">
    <property type="term" value="F:carbohydrate binding"/>
    <property type="evidence" value="ECO:0007669"/>
    <property type="project" value="InterPro"/>
</dbReference>
<evidence type="ECO:0000313" key="10">
    <source>
        <dbReference type="Proteomes" id="UP000295008"/>
    </source>
</evidence>
<feature type="binding site" evidence="3">
    <location>
        <begin position="884"/>
        <end position="888"/>
    </location>
    <ligand>
        <name>substrate</name>
    </ligand>
</feature>
<dbReference type="OrthoDB" id="9758855at2"/>
<keyword evidence="4" id="KW-0460">Magnesium</keyword>
<evidence type="ECO:0000256" key="3">
    <source>
        <dbReference type="PIRSR" id="PIRSR610972-2"/>
    </source>
</evidence>
<comment type="caution">
    <text evidence="9">The sequence shown here is derived from an EMBL/GenBank/DDBJ whole genome shotgun (WGS) entry which is preliminary data.</text>
</comment>
<feature type="active site" description="Proton donor/acceptor" evidence="2">
    <location>
        <position position="783"/>
    </location>
</feature>
<dbReference type="Gene3D" id="1.10.150.240">
    <property type="entry name" value="Putative phosphatase, domain 2"/>
    <property type="match status" value="1"/>
</dbReference>
<evidence type="ECO:0000256" key="1">
    <source>
        <dbReference type="ARBA" id="ARBA00006171"/>
    </source>
</evidence>
<protein>
    <submittedName>
        <fullName evidence="9">Alpha,alpha-trehalose phosphorylase</fullName>
    </submittedName>
</protein>
<reference evidence="9 10" key="1">
    <citation type="submission" date="2019-03" db="EMBL/GenBank/DDBJ databases">
        <title>Genomic Encyclopedia of Type Strains, Phase IV (KMG-IV): sequencing the most valuable type-strain genomes for metagenomic binning, comparative biology and taxonomic classification.</title>
        <authorList>
            <person name="Goeker M."/>
        </authorList>
    </citation>
    <scope>NUCLEOTIDE SEQUENCE [LARGE SCALE GENOMIC DNA]</scope>
    <source>
        <strain evidence="9 10">LX-B</strain>
    </source>
</reference>
<dbReference type="InterPro" id="IPR010972">
    <property type="entry name" value="Beta-PGM"/>
</dbReference>
<evidence type="ECO:0000259" key="8">
    <source>
        <dbReference type="Pfam" id="PF03636"/>
    </source>
</evidence>
<sequence length="989" mass="110712">MLKDLTAVRAIYPDHEWEIVEEEFKPQYNLRNETIFALGNGYLGLRGNLEEGWSGPPGDTIEGTYINGFYESEPIPYGEIAYGYAERSQTMLNVTNGKLIRLFVGDEEFRMQNGAVSEYRRTLNLRTGILTRSLVWRSPRGKTVRLRIERLVALGQKHLAAIRYEVTPLDCDGTIRLVSLLDGDVGNLTATDDPRAGSSLTVRALQLQSKRTDGTYLELMQRTRNTGFSVMAAAEHCLTTESGYTLAAVDGRVATGVEFAIEARAGVPIRLEKYLAYATTRDLPEEGLSEFGRALLDRAKGGGFAALREQQRQLLEAFWSKADVTIVGEPGIQQGIRYNIFQLLQSAGRDGKTNIAAKGLSGEGYEGHYFWDSEMYVVPFFLYHHPGISRKLLEYRYRILDQARRRARQMAHSKGALFPWRTIDGEECSAYYPAGTAQYHINADIAYAIRQYMQATGDWEFLKEYGAEILFETARIWADLGEYIPQRGNRFCINCVTGPDEYSALVNNNCYTNLMARAHLEYACDTAAWLRQNAPAAYQSLAARIDLAEEEIDAWREAARRMLIPFDEASGLYLQDDSFMDRAPWDFANTPAENYPLLVHYHPLVIYRHQVCKQADLVMALFLLGELFTPEEKRRNFDFYERVTTHDSSLSPCIFSIVASDIGDVAKAYRYFMATARMDLDDLHGNTHQGIHVANMAGAWLCLVQGFAGMRTANGVLSFNPRLPEAWREYGFKIAFQGRLIQVRVDRRGAMLTLLEGEEMTVMLQGETVLLQKEIRGFIFDLDGVLTDSSEYHYRAWQRLADEEGLPFSRKENEQLRGIPRRESLLIVLKGRKCSEVQLAELMERKNRYYQELIQRITPRDLLPGVAELLAELRAAGLKLALGSSSKNAAEVLRRLGIDAMFDAISDGHSVSHAKPAPDLFLDAAAKLGLPAAACVVVEDAAAGIQAARSGGFLSVGLGPVTRVAGADAIFPDLKGIRLADILAALKAL</sequence>
<feature type="binding site" evidence="3">
    <location>
        <position position="824"/>
    </location>
    <ligand>
        <name>substrate</name>
    </ligand>
</feature>
<dbReference type="Pfam" id="PF03632">
    <property type="entry name" value="Glyco_hydro_65m"/>
    <property type="match status" value="1"/>
</dbReference>
<comment type="similarity">
    <text evidence="1">Belongs to the HAD-like hydrolase superfamily. CbbY/CbbZ/Gph/YieH family.</text>
</comment>
<dbReference type="RefSeq" id="WP_132016672.1">
    <property type="nucleotide sequence ID" value="NZ_SLUN01000040.1"/>
</dbReference>
<dbReference type="Pfam" id="PF00702">
    <property type="entry name" value="Hydrolase"/>
    <property type="match status" value="1"/>
</dbReference>
<dbReference type="InterPro" id="IPR037018">
    <property type="entry name" value="GH65_N"/>
</dbReference>
<dbReference type="InterPro" id="IPR005195">
    <property type="entry name" value="Glyco_hydro_65_M"/>
</dbReference>
<feature type="domain" description="Glycoside hydrolase family 65 C-terminal" evidence="7">
    <location>
        <begin position="710"/>
        <end position="771"/>
    </location>
</feature>
<dbReference type="GO" id="GO:0005975">
    <property type="term" value="P:carbohydrate metabolic process"/>
    <property type="evidence" value="ECO:0007669"/>
    <property type="project" value="InterPro"/>
</dbReference>
<dbReference type="Pfam" id="PF03633">
    <property type="entry name" value="Glyco_hydro_65C"/>
    <property type="match status" value="1"/>
</dbReference>
<dbReference type="Gene3D" id="1.50.10.10">
    <property type="match status" value="1"/>
</dbReference>
<evidence type="ECO:0000256" key="2">
    <source>
        <dbReference type="PIRSR" id="PIRSR610972-1"/>
    </source>
</evidence>
<accession>A0A4R1R0I8</accession>
<feature type="binding site" evidence="3">
    <location>
        <position position="797"/>
    </location>
    <ligand>
        <name>substrate</name>
    </ligand>
</feature>
<dbReference type="PANTHER" id="PTHR11051:SF13">
    <property type="entry name" value="GLYCOSYL TRANSFERASE"/>
    <property type="match status" value="1"/>
</dbReference>
<evidence type="ECO:0000259" key="7">
    <source>
        <dbReference type="Pfam" id="PF03633"/>
    </source>
</evidence>